<feature type="transmembrane region" description="Helical" evidence="1">
    <location>
        <begin position="38"/>
        <end position="58"/>
    </location>
</feature>
<dbReference type="InParanoid" id="K0ILL8"/>
<feature type="transmembrane region" description="Helical" evidence="1">
    <location>
        <begin position="132"/>
        <end position="150"/>
    </location>
</feature>
<name>K0ILL8_NITGG</name>
<feature type="transmembrane region" description="Helical" evidence="1">
    <location>
        <begin position="91"/>
        <end position="120"/>
    </location>
</feature>
<protein>
    <recommendedName>
        <fullName evidence="4">Stage II sporulation protein M</fullName>
    </recommendedName>
</protein>
<organism evidence="2 3">
    <name type="scientific">Nitrososphaera gargensis (strain Ga9.2)</name>
    <dbReference type="NCBI Taxonomy" id="1237085"/>
    <lineage>
        <taxon>Archaea</taxon>
        <taxon>Nitrososphaerota</taxon>
        <taxon>Nitrososphaeria</taxon>
        <taxon>Nitrososphaerales</taxon>
        <taxon>Nitrososphaeraceae</taxon>
        <taxon>Nitrososphaera</taxon>
    </lineage>
</organism>
<evidence type="ECO:0000256" key="1">
    <source>
        <dbReference type="SAM" id="Phobius"/>
    </source>
</evidence>
<proteinExistence type="predicted"/>
<dbReference type="HOGENOM" id="CLU_113182_0_0_2"/>
<gene>
    <name evidence="2" type="ordered locus">Ngar_c35850</name>
</gene>
<dbReference type="Proteomes" id="UP000008037">
    <property type="component" value="Chromosome"/>
</dbReference>
<dbReference type="KEGG" id="nga:Ngar_c35850"/>
<keyword evidence="3" id="KW-1185">Reference proteome</keyword>
<evidence type="ECO:0000313" key="3">
    <source>
        <dbReference type="Proteomes" id="UP000008037"/>
    </source>
</evidence>
<dbReference type="Pfam" id="PF01944">
    <property type="entry name" value="SpoIIM"/>
    <property type="match status" value="1"/>
</dbReference>
<dbReference type="AlphaFoldDB" id="K0ILL8"/>
<reference evidence="2 3" key="1">
    <citation type="journal article" date="2012" name="Environ. Microbiol.">
        <title>The genome of the ammonia-oxidizing Candidatus Nitrososphaera gargensis: insights into metabolic versatility and environmental adaptations.</title>
        <authorList>
            <person name="Spang A."/>
            <person name="Poehlein A."/>
            <person name="Offre P."/>
            <person name="Zumbragel S."/>
            <person name="Haider S."/>
            <person name="Rychlik N."/>
            <person name="Nowka B."/>
            <person name="Schmeisser C."/>
            <person name="Lebedeva E.V."/>
            <person name="Rattei T."/>
            <person name="Bohm C."/>
            <person name="Schmid M."/>
            <person name="Galushko A."/>
            <person name="Hatzenpichler R."/>
            <person name="Weinmaier T."/>
            <person name="Daniel R."/>
            <person name="Schleper C."/>
            <person name="Spieck E."/>
            <person name="Streit W."/>
            <person name="Wagner M."/>
        </authorList>
    </citation>
    <scope>NUCLEOTIDE SEQUENCE [LARGE SCALE GENOMIC DNA]</scope>
    <source>
        <strain evidence="3">Ga9.2</strain>
    </source>
</reference>
<dbReference type="InterPro" id="IPR002798">
    <property type="entry name" value="SpoIIM-like"/>
</dbReference>
<keyword evidence="1" id="KW-1133">Transmembrane helix</keyword>
<sequence length="211" mass="23431">MDNMHKKTKPVRREMTKLIIRYQTETSLLHFKISRRRILYLVLGIAAFLIAYSVGAAIPMSEEEAEEVRRQFSEQIEGIDQNGIFFNNVRIALAMFIPALGAGFGAFSGFATGAVFSALASSTPLLADVPPLIILITPFGIMEVFAYGLAMSRSGMLIYQLVKKKPWREYVIPTFIELGIVVVVLFAAAVIEWQMIEQLGGLDTSVIIEPV</sequence>
<evidence type="ECO:0000313" key="2">
    <source>
        <dbReference type="EMBL" id="AFU60498.1"/>
    </source>
</evidence>
<keyword evidence="1" id="KW-0472">Membrane</keyword>
<dbReference type="EMBL" id="CP002408">
    <property type="protein sequence ID" value="AFU60498.1"/>
    <property type="molecule type" value="Genomic_DNA"/>
</dbReference>
<accession>K0ILL8</accession>
<dbReference type="BioCyc" id="CNIT1237085:G1324-3586-MONOMER"/>
<feature type="transmembrane region" description="Helical" evidence="1">
    <location>
        <begin position="170"/>
        <end position="191"/>
    </location>
</feature>
<evidence type="ECO:0008006" key="4">
    <source>
        <dbReference type="Google" id="ProtNLM"/>
    </source>
</evidence>
<keyword evidence="1" id="KW-0812">Transmembrane</keyword>